<feature type="region of interest" description="Disordered" evidence="1">
    <location>
        <begin position="1"/>
        <end position="23"/>
    </location>
</feature>
<evidence type="ECO:0000256" key="1">
    <source>
        <dbReference type="SAM" id="MobiDB-lite"/>
    </source>
</evidence>
<dbReference type="EMBL" id="JALLAZ020000451">
    <property type="protein sequence ID" value="KAL3794849.1"/>
    <property type="molecule type" value="Genomic_DNA"/>
</dbReference>
<sequence length="524" mass="58900">MKSSSGVAVGDNNANSLTYDGDGGNKDYYADKAGWFDEDASAEKYELEINDYVSLEGDDLVLDLLEGENVNDDGEEIFEGYLDDEIKNDEVGGEVDSDMDYDDQELPPEIIAPEGELPDYFVPLTPVERKELKDKLRSTLRATKSALLISANSDSIGSSNPSPQRTLVLDSNRPKQFMHMHHMKTGGTSLDGLIRCALQRQKDLHGGTEIKYNSMSECGSMVKTCMDKLAGNLNAKVVDNVFYQNDAQGQPQVDMKFSFDPADEAFDSTIDDLNVCSTSEAKVMSYCASLHAVRTFGWKGVDKITMIRNPVDRAWSMYRFTLDRCYKCQELKDVLRKIENGTFKGEEANFVYSPNDSCSVQMIGHQATNLLSSIDLYNAANDVRFPMEKQIVEEAVRNLREEITWIGLTDRMDESIRAIRDVFPFLAENISETVTALQDLFRKSGEQVGDNRFSVPEEYNDNKGCPMSHSNEGKEPHCGTKELDDETIYWIKKLNNRDVAVYKAAVERFTLQMEVLGEYRSGTL</sequence>
<dbReference type="InterPro" id="IPR027417">
    <property type="entry name" value="P-loop_NTPase"/>
</dbReference>
<proteinExistence type="predicted"/>
<dbReference type="Gene3D" id="3.40.50.300">
    <property type="entry name" value="P-loop containing nucleotide triphosphate hydrolases"/>
    <property type="match status" value="1"/>
</dbReference>
<dbReference type="InterPro" id="IPR053259">
    <property type="entry name" value="Golvesin-related_Golgi"/>
</dbReference>
<comment type="caution">
    <text evidence="2">The sequence shown here is derived from an EMBL/GenBank/DDBJ whole genome shotgun (WGS) entry which is preliminary data.</text>
</comment>
<protein>
    <recommendedName>
        <fullName evidence="4">Sulfotransferase domain-containing protein</fullName>
    </recommendedName>
</protein>
<name>A0ABD3Q4R4_9STRA</name>
<organism evidence="2 3">
    <name type="scientific">Stephanodiscus triporus</name>
    <dbReference type="NCBI Taxonomy" id="2934178"/>
    <lineage>
        <taxon>Eukaryota</taxon>
        <taxon>Sar</taxon>
        <taxon>Stramenopiles</taxon>
        <taxon>Ochrophyta</taxon>
        <taxon>Bacillariophyta</taxon>
        <taxon>Coscinodiscophyceae</taxon>
        <taxon>Thalassiosirophycidae</taxon>
        <taxon>Stephanodiscales</taxon>
        <taxon>Stephanodiscaceae</taxon>
        <taxon>Stephanodiscus</taxon>
    </lineage>
</organism>
<dbReference type="PANTHER" id="PTHR32301">
    <property type="entry name" value="COUNTIN RECEPTOR CNR3-RELATED"/>
    <property type="match status" value="1"/>
</dbReference>
<evidence type="ECO:0008006" key="4">
    <source>
        <dbReference type="Google" id="ProtNLM"/>
    </source>
</evidence>
<dbReference type="SUPFAM" id="SSF52540">
    <property type="entry name" value="P-loop containing nucleoside triphosphate hydrolases"/>
    <property type="match status" value="1"/>
</dbReference>
<evidence type="ECO:0000313" key="3">
    <source>
        <dbReference type="Proteomes" id="UP001530315"/>
    </source>
</evidence>
<gene>
    <name evidence="2" type="ORF">ACHAW5_004371</name>
</gene>
<dbReference type="Proteomes" id="UP001530315">
    <property type="component" value="Unassembled WGS sequence"/>
</dbReference>
<evidence type="ECO:0000313" key="2">
    <source>
        <dbReference type="EMBL" id="KAL3794849.1"/>
    </source>
</evidence>
<dbReference type="AlphaFoldDB" id="A0ABD3Q4R4"/>
<feature type="region of interest" description="Disordered" evidence="1">
    <location>
        <begin position="451"/>
        <end position="479"/>
    </location>
</feature>
<reference evidence="2 3" key="1">
    <citation type="submission" date="2024-10" db="EMBL/GenBank/DDBJ databases">
        <title>Updated reference genomes for cyclostephanoid diatoms.</title>
        <authorList>
            <person name="Roberts W.R."/>
            <person name="Alverson A.J."/>
        </authorList>
    </citation>
    <scope>NUCLEOTIDE SEQUENCE [LARGE SCALE GENOMIC DNA]</scope>
    <source>
        <strain evidence="2 3">AJA276-08</strain>
    </source>
</reference>
<keyword evidence="3" id="KW-1185">Reference proteome</keyword>
<dbReference type="PANTHER" id="PTHR32301:SF6">
    <property type="entry name" value="GOLVESIN-RELATED"/>
    <property type="match status" value="1"/>
</dbReference>
<feature type="compositionally biased region" description="Polar residues" evidence="1">
    <location>
        <begin position="1"/>
        <end position="18"/>
    </location>
</feature>
<accession>A0ABD3Q4R4</accession>